<name>C1MKE3_MICPC</name>
<accession>C1MKE3</accession>
<dbReference type="Proteomes" id="UP000001876">
    <property type="component" value="Unassembled WGS sequence"/>
</dbReference>
<evidence type="ECO:0000313" key="2">
    <source>
        <dbReference type="Proteomes" id="UP000001876"/>
    </source>
</evidence>
<dbReference type="KEGG" id="mpp:MICPUCDRAFT_64346"/>
<sequence>MPVERILNPLNGVERAISVLSTSSALRSTGMVAQEFAGAEWWVQDVGPEENPKGFHTDCNFQTKTGNARNENVYQGNACRCAVFHPTVASVLYLVNNGGATAIFGQAKQFFSDYSILQPRLPTEVCIVNPKRNRVLVFEGDRYHAVLHPASSYEDSSCQRVRSSLALP</sequence>
<protein>
    <submittedName>
        <fullName evidence="1">Predicted protein</fullName>
    </submittedName>
</protein>
<gene>
    <name evidence="1" type="ORF">MICPUCDRAFT_64346</name>
</gene>
<keyword evidence="2" id="KW-1185">Reference proteome</keyword>
<dbReference type="EMBL" id="GG663736">
    <property type="protein sequence ID" value="EEH59746.1"/>
    <property type="molecule type" value="Genomic_DNA"/>
</dbReference>
<dbReference type="GeneID" id="9681491"/>
<dbReference type="OrthoDB" id="498474at2759"/>
<organism evidence="2">
    <name type="scientific">Micromonas pusilla (strain CCMP1545)</name>
    <name type="common">Picoplanktonic green alga</name>
    <dbReference type="NCBI Taxonomy" id="564608"/>
    <lineage>
        <taxon>Eukaryota</taxon>
        <taxon>Viridiplantae</taxon>
        <taxon>Chlorophyta</taxon>
        <taxon>Mamiellophyceae</taxon>
        <taxon>Mamiellales</taxon>
        <taxon>Mamiellaceae</taxon>
        <taxon>Micromonas</taxon>
    </lineage>
</organism>
<dbReference type="AlphaFoldDB" id="C1MKE3"/>
<reference evidence="1 2" key="1">
    <citation type="journal article" date="2009" name="Science">
        <title>Green evolution and dynamic adaptations revealed by genomes of the marine picoeukaryotes Micromonas.</title>
        <authorList>
            <person name="Worden A.Z."/>
            <person name="Lee J.H."/>
            <person name="Mock T."/>
            <person name="Rouze P."/>
            <person name="Simmons M.P."/>
            <person name="Aerts A.L."/>
            <person name="Allen A.E."/>
            <person name="Cuvelier M.L."/>
            <person name="Derelle E."/>
            <person name="Everett M.V."/>
            <person name="Foulon E."/>
            <person name="Grimwood J."/>
            <person name="Gundlach H."/>
            <person name="Henrissat B."/>
            <person name="Napoli C."/>
            <person name="McDonald S.M."/>
            <person name="Parker M.S."/>
            <person name="Rombauts S."/>
            <person name="Salamov A."/>
            <person name="Von Dassow P."/>
            <person name="Badger J.H."/>
            <person name="Coutinho P.M."/>
            <person name="Demir E."/>
            <person name="Dubchak I."/>
            <person name="Gentemann C."/>
            <person name="Eikrem W."/>
            <person name="Gready J.E."/>
            <person name="John U."/>
            <person name="Lanier W."/>
            <person name="Lindquist E.A."/>
            <person name="Lucas S."/>
            <person name="Mayer K.F."/>
            <person name="Moreau H."/>
            <person name="Not F."/>
            <person name="Otillar R."/>
            <person name="Panaud O."/>
            <person name="Pangilinan J."/>
            <person name="Paulsen I."/>
            <person name="Piegu B."/>
            <person name="Poliakov A."/>
            <person name="Robbens S."/>
            <person name="Schmutz J."/>
            <person name="Toulza E."/>
            <person name="Wyss T."/>
            <person name="Zelensky A."/>
            <person name="Zhou K."/>
            <person name="Armbrust E.V."/>
            <person name="Bhattacharya D."/>
            <person name="Goodenough U.W."/>
            <person name="Van de Peer Y."/>
            <person name="Grigoriev I.V."/>
        </authorList>
    </citation>
    <scope>NUCLEOTIDE SEQUENCE [LARGE SCALE GENOMIC DNA]</scope>
    <source>
        <strain evidence="1 2">CCMP1545</strain>
    </source>
</reference>
<proteinExistence type="predicted"/>
<dbReference type="RefSeq" id="XP_003056370.1">
    <property type="nucleotide sequence ID" value="XM_003056324.1"/>
</dbReference>
<evidence type="ECO:0000313" key="1">
    <source>
        <dbReference type="EMBL" id="EEH59746.1"/>
    </source>
</evidence>